<sequence length="428" mass="46326">MFSIIQWFVFLLANAVAIPIVIGPLFDMSSIEVMQLMQRTFFIMGVACFLQGWIGHKMPIVDGPAGIWVSTFAVFAGTISTATGSAENSLRLLEMAMILTGIFLMLFGLFKISGKIISIFTPLVTGVFLTLLTVQLGGTFLQGMTGVAEYDVIQLDATIVSFITFILVLVLSLFSHGWKKSYAVLIGIVVGWVVYELFIGTSSERPNGLQTISAPEWFAWGTPIWDWSLIPIALLTAVILLSNIVAALSAVTDVREEKARVSYGDMNRSSFTLGVNHGISGIFSGIAVITLASSAGFLKLTGEKRIRPFLIASAVLILASFFPSMIYYLAQIPAPIANAALLATFVELMGLGIKNLFSNRLDDRNTTIITVSLLIGSGLMFFPADSFSGLSDMVRQVVSNGLLVGTAIAVILELIWKRPEQPAEINEA</sequence>
<feature type="transmembrane region" description="Helical" evidence="7">
    <location>
        <begin position="181"/>
        <end position="199"/>
    </location>
</feature>
<feature type="transmembrane region" description="Helical" evidence="7">
    <location>
        <begin position="227"/>
        <end position="251"/>
    </location>
</feature>
<dbReference type="OrthoDB" id="5597247at2"/>
<dbReference type="Pfam" id="PF00860">
    <property type="entry name" value="Xan_ur_permease"/>
    <property type="match status" value="1"/>
</dbReference>
<dbReference type="GO" id="GO:0042907">
    <property type="term" value="F:xanthine transmembrane transporter activity"/>
    <property type="evidence" value="ECO:0007669"/>
    <property type="project" value="TreeGrafter"/>
</dbReference>
<evidence type="ECO:0000256" key="6">
    <source>
        <dbReference type="ARBA" id="ARBA00023136"/>
    </source>
</evidence>
<keyword evidence="6 7" id="KW-0472">Membrane</keyword>
<dbReference type="AlphaFoldDB" id="A0A556P6F8"/>
<dbReference type="InterPro" id="IPR006043">
    <property type="entry name" value="NCS2"/>
</dbReference>
<name>A0A556P6F8_9BACI</name>
<dbReference type="Proteomes" id="UP000316425">
    <property type="component" value="Unassembled WGS sequence"/>
</dbReference>
<reference evidence="8 9" key="1">
    <citation type="submission" date="2019-07" db="EMBL/GenBank/DDBJ databases">
        <title>Allobacillus sp. nov. SKP isolated from shrimp paste of Euphausiacea.</title>
        <authorList>
            <person name="Kanchanasin P."/>
            <person name="Tanasupawat S."/>
            <person name="Shi W."/>
            <person name="Wu L."/>
            <person name="Ma J."/>
        </authorList>
    </citation>
    <scope>NUCLEOTIDE SEQUENCE [LARGE SCALE GENOMIC DNA]</scope>
    <source>
        <strain evidence="8 9">SKP4-8</strain>
    </source>
</reference>
<dbReference type="EMBL" id="VMHE01000043">
    <property type="protein sequence ID" value="TSJ59981.1"/>
    <property type="molecule type" value="Genomic_DNA"/>
</dbReference>
<evidence type="ECO:0000256" key="7">
    <source>
        <dbReference type="SAM" id="Phobius"/>
    </source>
</evidence>
<dbReference type="NCBIfam" id="NF037981">
    <property type="entry name" value="NCS2_1"/>
    <property type="match status" value="1"/>
</dbReference>
<keyword evidence="4 7" id="KW-0812">Transmembrane</keyword>
<keyword evidence="3" id="KW-0813">Transport</keyword>
<evidence type="ECO:0000256" key="5">
    <source>
        <dbReference type="ARBA" id="ARBA00022989"/>
    </source>
</evidence>
<comment type="caution">
    <text evidence="8">The sequence shown here is derived from an EMBL/GenBank/DDBJ whole genome shotgun (WGS) entry which is preliminary data.</text>
</comment>
<evidence type="ECO:0000256" key="4">
    <source>
        <dbReference type="ARBA" id="ARBA00022692"/>
    </source>
</evidence>
<feature type="transmembrane region" description="Helical" evidence="7">
    <location>
        <begin position="309"/>
        <end position="330"/>
    </location>
</feature>
<comment type="subcellular location">
    <subcellularLocation>
        <location evidence="1">Membrane</location>
        <topology evidence="1">Multi-pass membrane protein</topology>
    </subcellularLocation>
</comment>
<feature type="transmembrane region" description="Helical" evidence="7">
    <location>
        <begin position="92"/>
        <end position="110"/>
    </location>
</feature>
<evidence type="ECO:0000256" key="2">
    <source>
        <dbReference type="ARBA" id="ARBA00008821"/>
    </source>
</evidence>
<keyword evidence="9" id="KW-1185">Reference proteome</keyword>
<dbReference type="RefSeq" id="WP_144089687.1">
    <property type="nucleotide sequence ID" value="NZ_VMHE01000043.1"/>
</dbReference>
<dbReference type="GO" id="GO:0005886">
    <property type="term" value="C:plasma membrane"/>
    <property type="evidence" value="ECO:0007669"/>
    <property type="project" value="TreeGrafter"/>
</dbReference>
<dbReference type="PANTHER" id="PTHR42810:SF1">
    <property type="entry name" value="PURINE PERMEASE YWDJ-RELATED"/>
    <property type="match status" value="1"/>
</dbReference>
<feature type="transmembrane region" description="Helical" evidence="7">
    <location>
        <begin position="336"/>
        <end position="353"/>
    </location>
</feature>
<feature type="transmembrane region" description="Helical" evidence="7">
    <location>
        <begin position="117"/>
        <end position="141"/>
    </location>
</feature>
<comment type="similarity">
    <text evidence="2">Belongs to the nucleobase:cation symporter-2 (NCS2) (TC 2.A.40) family.</text>
</comment>
<feature type="transmembrane region" description="Helical" evidence="7">
    <location>
        <begin position="396"/>
        <end position="416"/>
    </location>
</feature>
<accession>A0A556P6F8</accession>
<proteinExistence type="inferred from homology"/>
<dbReference type="PANTHER" id="PTHR42810">
    <property type="entry name" value="PURINE PERMEASE C1399.01C-RELATED"/>
    <property type="match status" value="1"/>
</dbReference>
<feature type="transmembrane region" description="Helical" evidence="7">
    <location>
        <begin position="365"/>
        <end position="384"/>
    </location>
</feature>
<evidence type="ECO:0000313" key="8">
    <source>
        <dbReference type="EMBL" id="TSJ59981.1"/>
    </source>
</evidence>
<protein>
    <submittedName>
        <fullName evidence="8">Uracil permease</fullName>
    </submittedName>
</protein>
<evidence type="ECO:0000256" key="3">
    <source>
        <dbReference type="ARBA" id="ARBA00022448"/>
    </source>
</evidence>
<feature type="transmembrane region" description="Helical" evidence="7">
    <location>
        <begin position="66"/>
        <end position="86"/>
    </location>
</feature>
<feature type="transmembrane region" description="Helical" evidence="7">
    <location>
        <begin position="36"/>
        <end position="54"/>
    </location>
</feature>
<evidence type="ECO:0000313" key="9">
    <source>
        <dbReference type="Proteomes" id="UP000316425"/>
    </source>
</evidence>
<organism evidence="8 9">
    <name type="scientific">Allobacillus salarius</name>
    <dbReference type="NCBI Taxonomy" id="1955272"/>
    <lineage>
        <taxon>Bacteria</taxon>
        <taxon>Bacillati</taxon>
        <taxon>Bacillota</taxon>
        <taxon>Bacilli</taxon>
        <taxon>Bacillales</taxon>
        <taxon>Bacillaceae</taxon>
        <taxon>Allobacillus</taxon>
    </lineage>
</organism>
<feature type="transmembrane region" description="Helical" evidence="7">
    <location>
        <begin position="153"/>
        <end position="174"/>
    </location>
</feature>
<evidence type="ECO:0000256" key="1">
    <source>
        <dbReference type="ARBA" id="ARBA00004141"/>
    </source>
</evidence>
<keyword evidence="5 7" id="KW-1133">Transmembrane helix</keyword>
<gene>
    <name evidence="8" type="ORF">FPQ13_12645</name>
</gene>